<sequence length="238" mass="26102">MAPSLVEKESAMKNSARNLVAMIVLGLGVMAPTRTGPAGPRPYRDLSAQWWQWATSIPTPDNPLTDTTGENCMVGQRGDVWFLAGAAFGGEVTRSCTVPENKKIFFPIVNILAWNSPNVCGQDSENLSVDELFEGIHPFIEGITDAYATVDGRLVRHERRVRSDAFEITVPEENLFDAFCPENVPAGIYSPSVDEGIYVLLPRLSPGEHTIVINAENSDAGFDLHITYKLNVEPVLLE</sequence>
<evidence type="ECO:0000313" key="2">
    <source>
        <dbReference type="Proteomes" id="UP000002139"/>
    </source>
</evidence>
<name>A9FTI9_SORC5</name>
<dbReference type="AlphaFoldDB" id="A9FTI9"/>
<gene>
    <name evidence="1" type="ordered locus">sce8365</name>
</gene>
<dbReference type="STRING" id="448385.sce8365"/>
<evidence type="ECO:0000313" key="1">
    <source>
        <dbReference type="EMBL" id="CAN98535.1"/>
    </source>
</evidence>
<organism evidence="1 2">
    <name type="scientific">Sorangium cellulosum (strain So ce56)</name>
    <name type="common">Polyangium cellulosum (strain So ce56)</name>
    <dbReference type="NCBI Taxonomy" id="448385"/>
    <lineage>
        <taxon>Bacteria</taxon>
        <taxon>Pseudomonadati</taxon>
        <taxon>Myxococcota</taxon>
        <taxon>Polyangia</taxon>
        <taxon>Polyangiales</taxon>
        <taxon>Polyangiaceae</taxon>
        <taxon>Sorangium</taxon>
    </lineage>
</organism>
<dbReference type="BioCyc" id="SCEL448385:SCE_RS50060-MONOMER"/>
<dbReference type="HOGENOM" id="CLU_076587_0_0_7"/>
<protein>
    <submittedName>
        <fullName evidence="1">Uncharacterized protein</fullName>
    </submittedName>
</protein>
<dbReference type="EMBL" id="AM746676">
    <property type="protein sequence ID" value="CAN98535.1"/>
    <property type="molecule type" value="Genomic_DNA"/>
</dbReference>
<dbReference type="Proteomes" id="UP000002139">
    <property type="component" value="Chromosome"/>
</dbReference>
<dbReference type="KEGG" id="scl:sce8365"/>
<proteinExistence type="predicted"/>
<reference evidence="1 2" key="1">
    <citation type="journal article" date="2007" name="Nat. Biotechnol.">
        <title>Complete genome sequence of the myxobacterium Sorangium cellulosum.</title>
        <authorList>
            <person name="Schneiker S."/>
            <person name="Perlova O."/>
            <person name="Kaiser O."/>
            <person name="Gerth K."/>
            <person name="Alici A."/>
            <person name="Altmeyer M.O."/>
            <person name="Bartels D."/>
            <person name="Bekel T."/>
            <person name="Beyer S."/>
            <person name="Bode E."/>
            <person name="Bode H.B."/>
            <person name="Bolten C.J."/>
            <person name="Choudhuri J.V."/>
            <person name="Doss S."/>
            <person name="Elnakady Y.A."/>
            <person name="Frank B."/>
            <person name="Gaigalat L."/>
            <person name="Goesmann A."/>
            <person name="Groeger C."/>
            <person name="Gross F."/>
            <person name="Jelsbak L."/>
            <person name="Jelsbak L."/>
            <person name="Kalinowski J."/>
            <person name="Kegler C."/>
            <person name="Knauber T."/>
            <person name="Konietzny S."/>
            <person name="Kopp M."/>
            <person name="Krause L."/>
            <person name="Krug D."/>
            <person name="Linke B."/>
            <person name="Mahmud T."/>
            <person name="Martinez-Arias R."/>
            <person name="McHardy A.C."/>
            <person name="Merai M."/>
            <person name="Meyer F."/>
            <person name="Mormann S."/>
            <person name="Munoz-Dorado J."/>
            <person name="Perez J."/>
            <person name="Pradella S."/>
            <person name="Rachid S."/>
            <person name="Raddatz G."/>
            <person name="Rosenau F."/>
            <person name="Rueckert C."/>
            <person name="Sasse F."/>
            <person name="Scharfe M."/>
            <person name="Schuster S.C."/>
            <person name="Suen G."/>
            <person name="Treuner-Lange A."/>
            <person name="Velicer G.J."/>
            <person name="Vorholter F.-J."/>
            <person name="Weissman K.J."/>
            <person name="Welch R.D."/>
            <person name="Wenzel S.C."/>
            <person name="Whitworth D.E."/>
            <person name="Wilhelm S."/>
            <person name="Wittmann C."/>
            <person name="Bloecker H."/>
            <person name="Puehler A."/>
            <person name="Mueller R."/>
        </authorList>
    </citation>
    <scope>NUCLEOTIDE SEQUENCE [LARGE SCALE GENOMIC DNA]</scope>
    <source>
        <strain evidence="2">So ce56</strain>
    </source>
</reference>
<keyword evidence="2" id="KW-1185">Reference proteome</keyword>
<dbReference type="eggNOG" id="ENOG5031FNI">
    <property type="taxonomic scope" value="Bacteria"/>
</dbReference>
<accession>A9FTI9</accession>